<evidence type="ECO:0000256" key="9">
    <source>
        <dbReference type="ARBA" id="ARBA00023136"/>
    </source>
</evidence>
<evidence type="ECO:0000256" key="1">
    <source>
        <dbReference type="ARBA" id="ARBA00004141"/>
    </source>
</evidence>
<dbReference type="GO" id="GO:0016020">
    <property type="term" value="C:membrane"/>
    <property type="evidence" value="ECO:0007669"/>
    <property type="project" value="UniProtKB-SubCell"/>
</dbReference>
<dbReference type="EMBL" id="CP000510">
    <property type="protein sequence ID" value="ABM04421.1"/>
    <property type="molecule type" value="Genomic_DNA"/>
</dbReference>
<dbReference type="Proteomes" id="UP000000639">
    <property type="component" value="Chromosome"/>
</dbReference>
<organism evidence="13 14">
    <name type="scientific">Psychromonas ingrahamii (strain DSM 17664 / CCUG 51855 / 37)</name>
    <dbReference type="NCBI Taxonomy" id="357804"/>
    <lineage>
        <taxon>Bacteria</taxon>
        <taxon>Pseudomonadati</taxon>
        <taxon>Pseudomonadota</taxon>
        <taxon>Gammaproteobacteria</taxon>
        <taxon>Alteromonadales</taxon>
        <taxon>Psychromonadaceae</taxon>
        <taxon>Psychromonas</taxon>
    </lineage>
</organism>
<evidence type="ECO:0000313" key="13">
    <source>
        <dbReference type="EMBL" id="ABM04421.1"/>
    </source>
</evidence>
<keyword evidence="5 12" id="KW-1133">Transmembrane helix</keyword>
<keyword evidence="6" id="KW-0560">Oxidoreductase</keyword>
<feature type="transmembrane region" description="Helical" evidence="12">
    <location>
        <begin position="87"/>
        <end position="108"/>
    </location>
</feature>
<proteinExistence type="predicted"/>
<keyword evidence="10" id="KW-1015">Disulfide bond</keyword>
<accession>A1SY56</accession>
<dbReference type="GO" id="GO:0016491">
    <property type="term" value="F:oxidoreductase activity"/>
    <property type="evidence" value="ECO:0007669"/>
    <property type="project" value="UniProtKB-KW"/>
</dbReference>
<dbReference type="HOGENOM" id="CLU_041525_0_0_6"/>
<feature type="transmembrane region" description="Helical" evidence="12">
    <location>
        <begin position="339"/>
        <end position="359"/>
    </location>
</feature>
<keyword evidence="3 12" id="KW-0812">Transmembrane</keyword>
<dbReference type="RefSeq" id="WP_011770976.1">
    <property type="nucleotide sequence ID" value="NC_008709.1"/>
</dbReference>
<keyword evidence="2" id="KW-1003">Cell membrane</keyword>
<dbReference type="GO" id="GO:0046872">
    <property type="term" value="F:metal ion binding"/>
    <property type="evidence" value="ECO:0007669"/>
    <property type="project" value="UniProtKB-KW"/>
</dbReference>
<keyword evidence="7" id="KW-0408">Iron</keyword>
<feature type="transmembrane region" description="Helical" evidence="12">
    <location>
        <begin position="161"/>
        <end position="182"/>
    </location>
</feature>
<feature type="transmembrane region" description="Helical" evidence="12">
    <location>
        <begin position="129"/>
        <end position="149"/>
    </location>
</feature>
<evidence type="ECO:0000256" key="10">
    <source>
        <dbReference type="ARBA" id="ARBA00023157"/>
    </source>
</evidence>
<evidence type="ECO:0000256" key="2">
    <source>
        <dbReference type="ARBA" id="ARBA00022475"/>
    </source>
</evidence>
<evidence type="ECO:0000256" key="7">
    <source>
        <dbReference type="ARBA" id="ARBA00023004"/>
    </source>
</evidence>
<dbReference type="PANTHER" id="PTHR35457:SF1">
    <property type="entry name" value="HEME A SYNTHASE"/>
    <property type="match status" value="1"/>
</dbReference>
<dbReference type="InterPro" id="IPR050450">
    <property type="entry name" value="COX15/CtaA_HemeA_synthase"/>
</dbReference>
<dbReference type="PANTHER" id="PTHR35457">
    <property type="entry name" value="HEME A SYNTHASE"/>
    <property type="match status" value="1"/>
</dbReference>
<protein>
    <submittedName>
        <fullName evidence="13">Cytochrome oxidase assembly</fullName>
    </submittedName>
</protein>
<dbReference type="AlphaFoldDB" id="A1SY56"/>
<gene>
    <name evidence="13" type="ordered locus">Ping_2711</name>
</gene>
<keyword evidence="14" id="KW-1185">Reference proteome</keyword>
<comment type="subcellular location">
    <subcellularLocation>
        <location evidence="1">Membrane</location>
        <topology evidence="1">Multi-pass membrane protein</topology>
    </subcellularLocation>
</comment>
<reference evidence="13 14" key="1">
    <citation type="submission" date="2007-01" db="EMBL/GenBank/DDBJ databases">
        <title>Complete sequence of Psychromonas ingrahamii 37.</title>
        <authorList>
            <consortium name="US DOE Joint Genome Institute"/>
            <person name="Copeland A."/>
            <person name="Lucas S."/>
            <person name="Lapidus A."/>
            <person name="Barry K."/>
            <person name="Detter J.C."/>
            <person name="Glavina del Rio T."/>
            <person name="Hammon N."/>
            <person name="Israni S."/>
            <person name="Dalin E."/>
            <person name="Tice H."/>
            <person name="Pitluck S."/>
            <person name="Thompson L.S."/>
            <person name="Brettin T."/>
            <person name="Bruce D."/>
            <person name="Han C."/>
            <person name="Tapia R."/>
            <person name="Schmutz J."/>
            <person name="Larimer F."/>
            <person name="Land M."/>
            <person name="Hauser L."/>
            <person name="Kyrpides N."/>
            <person name="Ivanova N."/>
            <person name="Staley J."/>
            <person name="Richardson P."/>
        </authorList>
    </citation>
    <scope>NUCLEOTIDE SEQUENCE [LARGE SCALE GENOMIC DNA]</scope>
    <source>
        <strain evidence="13 14">37</strain>
    </source>
</reference>
<evidence type="ECO:0000256" key="8">
    <source>
        <dbReference type="ARBA" id="ARBA00023133"/>
    </source>
</evidence>
<evidence type="ECO:0000256" key="11">
    <source>
        <dbReference type="ARBA" id="ARBA00023444"/>
    </source>
</evidence>
<feature type="transmembrane region" description="Helical" evidence="12">
    <location>
        <begin position="312"/>
        <end position="333"/>
    </location>
</feature>
<keyword evidence="9 12" id="KW-0472">Membrane</keyword>
<dbReference type="Pfam" id="PF02628">
    <property type="entry name" value="COX15-CtaA"/>
    <property type="match status" value="1"/>
</dbReference>
<evidence type="ECO:0000256" key="12">
    <source>
        <dbReference type="SAM" id="Phobius"/>
    </source>
</evidence>
<dbReference type="GO" id="GO:0006784">
    <property type="term" value="P:heme A biosynthetic process"/>
    <property type="evidence" value="ECO:0007669"/>
    <property type="project" value="InterPro"/>
</dbReference>
<keyword evidence="8" id="KW-0350">Heme biosynthesis</keyword>
<comment type="pathway">
    <text evidence="11">Porphyrin-containing compound metabolism.</text>
</comment>
<feature type="transmembrane region" description="Helical" evidence="12">
    <location>
        <begin position="282"/>
        <end position="300"/>
    </location>
</feature>
<name>A1SY56_PSYIN</name>
<dbReference type="KEGG" id="pin:Ping_2711"/>
<dbReference type="InterPro" id="IPR003780">
    <property type="entry name" value="COX15/CtaA_fam"/>
</dbReference>
<evidence type="ECO:0000256" key="6">
    <source>
        <dbReference type="ARBA" id="ARBA00023002"/>
    </source>
</evidence>
<evidence type="ECO:0000256" key="5">
    <source>
        <dbReference type="ARBA" id="ARBA00022989"/>
    </source>
</evidence>
<feature type="transmembrane region" description="Helical" evidence="12">
    <location>
        <begin position="194"/>
        <end position="216"/>
    </location>
</feature>
<evidence type="ECO:0000256" key="3">
    <source>
        <dbReference type="ARBA" id="ARBA00022692"/>
    </source>
</evidence>
<dbReference type="STRING" id="357804.Ping_2711"/>
<sequence>MQKTGVNIINNRYKTLVLLSCLLSVLVVGLGAYTRLSDAGLGCPDWPGCYGSLTVPAELDASATAKHSQPGTMDLVFESAKAWKEMIHRYFAGTLGLMLLAILLWPLFNNLKVLRHQSSINKKKHSPNVLMPFKLPALLVLLVLFQAFLGMLTVTMQLQPLIVMGHLLGGFAILSLSTLFYLRLISNPSDTNDFAVQHAYLWCLSALFVLLIQIALGGWLAANYAAPYCAGLPLCSGGWNAGDWQQNFSILDIFQLPATSNNYEYGVLSPQARMSIHLAHRFWAIITAITILVVAIKVYWLSQSNKVKNSALLVILMVICQVSLGVFLVYWAFPISIALAHNLMAAMLLLSLIRLTYYVKLLALPHKSIAGFNTF</sequence>
<keyword evidence="4" id="KW-0479">Metal-binding</keyword>
<evidence type="ECO:0000256" key="4">
    <source>
        <dbReference type="ARBA" id="ARBA00022723"/>
    </source>
</evidence>
<dbReference type="eggNOG" id="COG1612">
    <property type="taxonomic scope" value="Bacteria"/>
</dbReference>
<evidence type="ECO:0000313" key="14">
    <source>
        <dbReference type="Proteomes" id="UP000000639"/>
    </source>
</evidence>